<name>A0A511X3N7_9BACI</name>
<reference evidence="1 2" key="1">
    <citation type="submission" date="2019-07" db="EMBL/GenBank/DDBJ databases">
        <title>Whole genome shotgun sequence of Halolactibacillus alkaliphilus NBRC 103919.</title>
        <authorList>
            <person name="Hosoyama A."/>
            <person name="Uohara A."/>
            <person name="Ohji S."/>
            <person name="Ichikawa N."/>
        </authorList>
    </citation>
    <scope>NUCLEOTIDE SEQUENCE [LARGE SCALE GENOMIC DNA]</scope>
    <source>
        <strain evidence="1 2">NBRC 103919</strain>
    </source>
</reference>
<comment type="caution">
    <text evidence="1">The sequence shown here is derived from an EMBL/GenBank/DDBJ whole genome shotgun (WGS) entry which is preliminary data.</text>
</comment>
<keyword evidence="2" id="KW-1185">Reference proteome</keyword>
<protein>
    <submittedName>
        <fullName evidence="1">Uncharacterized protein</fullName>
    </submittedName>
</protein>
<evidence type="ECO:0000313" key="2">
    <source>
        <dbReference type="Proteomes" id="UP000321400"/>
    </source>
</evidence>
<dbReference type="AlphaFoldDB" id="A0A511X3N7"/>
<organism evidence="1 2">
    <name type="scientific">Halolactibacillus alkaliphilus</name>
    <dbReference type="NCBI Taxonomy" id="442899"/>
    <lineage>
        <taxon>Bacteria</taxon>
        <taxon>Bacillati</taxon>
        <taxon>Bacillota</taxon>
        <taxon>Bacilli</taxon>
        <taxon>Bacillales</taxon>
        <taxon>Bacillaceae</taxon>
        <taxon>Halolactibacillus</taxon>
    </lineage>
</organism>
<dbReference type="EMBL" id="BJYE01000032">
    <property type="protein sequence ID" value="GEN57560.1"/>
    <property type="molecule type" value="Genomic_DNA"/>
</dbReference>
<dbReference type="Proteomes" id="UP000321400">
    <property type="component" value="Unassembled WGS sequence"/>
</dbReference>
<proteinExistence type="predicted"/>
<evidence type="ECO:0000313" key="1">
    <source>
        <dbReference type="EMBL" id="GEN57560.1"/>
    </source>
</evidence>
<accession>A0A511X3N7</accession>
<sequence>MDGANQQQVLYEWPYECGNEKTVVITGELSPLSKECRVYSLNRRWYRGFIKIVPWSIIYNGSGFF</sequence>
<gene>
    <name evidence="1" type="ORF">HAL01_20240</name>
</gene>